<organism evidence="4 5">
    <name type="scientific">Anaeramoeba ignava</name>
    <name type="common">Anaerobic marine amoeba</name>
    <dbReference type="NCBI Taxonomy" id="1746090"/>
    <lineage>
        <taxon>Eukaryota</taxon>
        <taxon>Metamonada</taxon>
        <taxon>Anaeramoebidae</taxon>
        <taxon>Anaeramoeba</taxon>
    </lineage>
</organism>
<dbReference type="EMBL" id="JAPDFW010000137">
    <property type="protein sequence ID" value="KAJ5066679.1"/>
    <property type="molecule type" value="Genomic_DNA"/>
</dbReference>
<evidence type="ECO:0000313" key="4">
    <source>
        <dbReference type="EMBL" id="KAJ5066679.1"/>
    </source>
</evidence>
<dbReference type="AlphaFoldDB" id="A0A9Q0L6L1"/>
<proteinExistence type="predicted"/>
<evidence type="ECO:0000313" key="5">
    <source>
        <dbReference type="Proteomes" id="UP001149090"/>
    </source>
</evidence>
<keyword evidence="3" id="KW-0732">Signal</keyword>
<keyword evidence="5" id="KW-1185">Reference proteome</keyword>
<keyword evidence="2" id="KW-0472">Membrane</keyword>
<evidence type="ECO:0000256" key="3">
    <source>
        <dbReference type="SAM" id="SignalP"/>
    </source>
</evidence>
<reference evidence="4" key="1">
    <citation type="submission" date="2022-10" db="EMBL/GenBank/DDBJ databases">
        <title>Novel sulphate-reducing endosymbionts in the free-living metamonad Anaeramoeba.</title>
        <authorList>
            <person name="Jerlstrom-Hultqvist J."/>
            <person name="Cepicka I."/>
            <person name="Gallot-Lavallee L."/>
            <person name="Salas-Leiva D."/>
            <person name="Curtis B.A."/>
            <person name="Zahonova K."/>
            <person name="Pipaliya S."/>
            <person name="Dacks J."/>
            <person name="Roger A.J."/>
        </authorList>
    </citation>
    <scope>NUCLEOTIDE SEQUENCE</scope>
    <source>
        <strain evidence="4">BMAN</strain>
    </source>
</reference>
<accession>A0A9Q0L6L1</accession>
<name>A0A9Q0L6L1_ANAIG</name>
<feature type="region of interest" description="Disordered" evidence="1">
    <location>
        <begin position="406"/>
        <end position="427"/>
    </location>
</feature>
<feature type="signal peptide" evidence="3">
    <location>
        <begin position="1"/>
        <end position="21"/>
    </location>
</feature>
<dbReference type="Proteomes" id="UP001149090">
    <property type="component" value="Unassembled WGS sequence"/>
</dbReference>
<evidence type="ECO:0000256" key="2">
    <source>
        <dbReference type="SAM" id="Phobius"/>
    </source>
</evidence>
<feature type="chain" id="PRO_5040349687" evidence="3">
    <location>
        <begin position="22"/>
        <end position="493"/>
    </location>
</feature>
<feature type="transmembrane region" description="Helical" evidence="2">
    <location>
        <begin position="434"/>
        <end position="457"/>
    </location>
</feature>
<sequence length="493" mass="55398">MNNKIILITITILYIAFPTKQLDWNSTTYTLDGEYDQLDCAVNEDILLIRTAYAENSSNTWILLNTTTNETIASQNYEYLSMTQLSNLTTYNVYHTIALSKDYLVYAAYNNTTSNFGDDSNGTSVLKCIYNYTSPENITFEIAPDQGQNTKTFGQILAMYEDFLIVSDVDLNISSQFNSSVTIYQLNKTTYNFIQKMPTEEENNYIMFIPSMYGMSVSMNAEYLVVSSFRCVYIYQKNASLLYTKVFHACNLEFSISNFYGIPLSGIMPNNTVVAIKLNVSFDINFNPTAYFSTLAEFVYQDTNWTETYTKNLSTNPQTMQLTESIVLMGDPNANSTEGSIKDEFLSNGSFAVWDNQAEEWIFTALGKPDANFGARVSIKDNATCVTAPRGGYVVLYSVSTPAPSPSYNPSISHEPRPTKASDNTTTSSSNAKIIIIIVFASGIPVIVAVLIFMILYRKTHPKKSVPEKELLTDSEDSDNYQFDANDLDYHKL</sequence>
<protein>
    <submittedName>
        <fullName evidence="4">Salt stress response/antifungal domain protein</fullName>
    </submittedName>
</protein>
<gene>
    <name evidence="4" type="ORF">M0811_13359</name>
</gene>
<comment type="caution">
    <text evidence="4">The sequence shown here is derived from an EMBL/GenBank/DDBJ whole genome shotgun (WGS) entry which is preliminary data.</text>
</comment>
<evidence type="ECO:0000256" key="1">
    <source>
        <dbReference type="SAM" id="MobiDB-lite"/>
    </source>
</evidence>
<keyword evidence="2" id="KW-1133">Transmembrane helix</keyword>
<keyword evidence="2" id="KW-0812">Transmembrane</keyword>